<dbReference type="GO" id="GO:0030246">
    <property type="term" value="F:carbohydrate binding"/>
    <property type="evidence" value="ECO:0007669"/>
    <property type="project" value="InterPro"/>
</dbReference>
<gene>
    <name evidence="2" type="ORF">MARGE09_P0585</name>
</gene>
<evidence type="ECO:0000313" key="3">
    <source>
        <dbReference type="Proteomes" id="UP001320119"/>
    </source>
</evidence>
<dbReference type="Pfam" id="PF06452">
    <property type="entry name" value="CBM9_1"/>
    <property type="match status" value="1"/>
</dbReference>
<name>A0AAN1WF03_9GAMM</name>
<dbReference type="AlphaFoldDB" id="A0AAN1WF03"/>
<keyword evidence="3" id="KW-1185">Reference proteome</keyword>
<dbReference type="EMBL" id="AP023086">
    <property type="protein sequence ID" value="BCD96385.1"/>
    <property type="molecule type" value="Genomic_DNA"/>
</dbReference>
<dbReference type="RefSeq" id="WP_236985887.1">
    <property type="nucleotide sequence ID" value="NZ_AP023086.1"/>
</dbReference>
<dbReference type="SUPFAM" id="SSF49344">
    <property type="entry name" value="CBD9-like"/>
    <property type="match status" value="1"/>
</dbReference>
<accession>A0AAN1WF03</accession>
<organism evidence="2 3">
    <name type="scientific">Marinagarivorans cellulosilyticus</name>
    <dbReference type="NCBI Taxonomy" id="2721545"/>
    <lineage>
        <taxon>Bacteria</taxon>
        <taxon>Pseudomonadati</taxon>
        <taxon>Pseudomonadota</taxon>
        <taxon>Gammaproteobacteria</taxon>
        <taxon>Cellvibrionales</taxon>
        <taxon>Cellvibrionaceae</taxon>
        <taxon>Marinagarivorans</taxon>
    </lineage>
</organism>
<dbReference type="Proteomes" id="UP001320119">
    <property type="component" value="Chromosome"/>
</dbReference>
<dbReference type="KEGG" id="marq:MARGE09_P0585"/>
<evidence type="ECO:0000313" key="2">
    <source>
        <dbReference type="EMBL" id="BCD96385.1"/>
    </source>
</evidence>
<dbReference type="GO" id="GO:0004553">
    <property type="term" value="F:hydrolase activity, hydrolyzing O-glycosyl compounds"/>
    <property type="evidence" value="ECO:0007669"/>
    <property type="project" value="InterPro"/>
</dbReference>
<dbReference type="Gene3D" id="2.60.40.1190">
    <property type="match status" value="1"/>
</dbReference>
<protein>
    <recommendedName>
        <fullName evidence="1">Carbohydrate-binding domain-containing protein</fullName>
    </recommendedName>
</protein>
<dbReference type="InterPro" id="IPR010502">
    <property type="entry name" value="Carb-bd_dom_fam9"/>
</dbReference>
<sequence length="325" mass="35399">MYFSTGLNTRIARAMTAKLPHSVIAASAILLCACNGATTESSASTQAVVSSSSEISSSSSVSSSSVAAVSSSAMPSSSSSVASSSSAPIIQSNHYDAPRAIFAPNIDGFEEVEWDVAHWQKIDVRWLGAQREYPSAEDYSGRYKAMWDSNYLYLLVDITDDVIFDHDRNPLSQQLHIDDTVELFIDEDNSGGNHWNNNAANAWAYHVSIYKDVVDFGLSGQPVLLNDHIQTAINTQGTRHLWEMRISLYGDQYNFAQGANNTPVTLFAGKTLGFSACYIDNDNSISESAYDRESMMGSVDSQGHRDDQGYMNADAFGTMTLVEGN</sequence>
<proteinExistence type="predicted"/>
<feature type="domain" description="Carbohydrate-binding" evidence="1">
    <location>
        <begin position="106"/>
        <end position="323"/>
    </location>
</feature>
<evidence type="ECO:0000259" key="1">
    <source>
        <dbReference type="Pfam" id="PF06452"/>
    </source>
</evidence>
<reference evidence="2 3" key="1">
    <citation type="journal article" date="2022" name="IScience">
        <title>An ultrasensitive nanofiber-based assay for enzymatic hydrolysis and deep-sea microbial degradation of cellulose.</title>
        <authorList>
            <person name="Tsudome M."/>
            <person name="Tachioka M."/>
            <person name="Miyazaki M."/>
            <person name="Uchimura K."/>
            <person name="Tsuda M."/>
            <person name="Takaki Y."/>
            <person name="Deguchi S."/>
        </authorList>
    </citation>
    <scope>NUCLEOTIDE SEQUENCE [LARGE SCALE GENOMIC DNA]</scope>
    <source>
        <strain evidence="2 3">GE09</strain>
    </source>
</reference>
<dbReference type="GO" id="GO:0016052">
    <property type="term" value="P:carbohydrate catabolic process"/>
    <property type="evidence" value="ECO:0007669"/>
    <property type="project" value="InterPro"/>
</dbReference>